<reference evidence="3 4" key="1">
    <citation type="journal article" date="2018" name="MBio">
        <title>Comparative Genomics Reveals the Core Gene Toolbox for the Fungus-Insect Symbiosis.</title>
        <authorList>
            <person name="Wang Y."/>
            <person name="Stata M."/>
            <person name="Wang W."/>
            <person name="Stajich J.E."/>
            <person name="White M.M."/>
            <person name="Moncalvo J.M."/>
        </authorList>
    </citation>
    <scope>NUCLEOTIDE SEQUENCE [LARGE SCALE GENOMIC DNA]</scope>
    <source>
        <strain evidence="3 4">SC-DP-2</strain>
    </source>
</reference>
<keyword evidence="2" id="KW-1133">Transmembrane helix</keyword>
<evidence type="ECO:0000256" key="1">
    <source>
        <dbReference type="SAM" id="MobiDB-lite"/>
    </source>
</evidence>
<protein>
    <submittedName>
        <fullName evidence="3">Uncharacterized protein</fullName>
    </submittedName>
</protein>
<comment type="caution">
    <text evidence="3">The sequence shown here is derived from an EMBL/GenBank/DDBJ whole genome shotgun (WGS) entry which is preliminary data.</text>
</comment>
<name>A0A2T9ZEX4_9FUNG</name>
<evidence type="ECO:0000256" key="2">
    <source>
        <dbReference type="SAM" id="Phobius"/>
    </source>
</evidence>
<feature type="region of interest" description="Disordered" evidence="1">
    <location>
        <begin position="1"/>
        <end position="30"/>
    </location>
</feature>
<feature type="compositionally biased region" description="Basic residues" evidence="1">
    <location>
        <begin position="1"/>
        <end position="18"/>
    </location>
</feature>
<dbReference type="Proteomes" id="UP000245609">
    <property type="component" value="Unassembled WGS sequence"/>
</dbReference>
<dbReference type="AlphaFoldDB" id="A0A2T9ZEX4"/>
<feature type="region of interest" description="Disordered" evidence="1">
    <location>
        <begin position="344"/>
        <end position="382"/>
    </location>
</feature>
<evidence type="ECO:0000313" key="3">
    <source>
        <dbReference type="EMBL" id="PVV03153.1"/>
    </source>
</evidence>
<sequence>MAKSKKSSRKNINRKPKTSKQYTPGPSAASKAATKNLPKYLFSLLFTVISSPFIFIFKYTLFSLIYSFLWLHVFILSPLYNIPNRIYLFTSEIYEKHFLHSFPGNAVPNQPRQDVPPSSVEPKTPPTIPEQHLLSHDSLRHSISKSIPSESLIPDFLDEDKNSEISDFNDSQKTLEVLQDDFYNSIDYSHTFGEVGNHPIHENDPVSGFYSVPDSNSLLIENLDLKKIIKRLEAENLLTRHICLEFQSQLQHELQGKDETGKAFGIKYDDAVSRLETELRNSINEKSILFARIDLLLNKIDELGGEVDYTEFDALYDDDGNLLSDYKPSADSQGFDDPHAFSDYNNSDFEFEDTPNEKPDTTPSDSQLDTSKKSDSSSDPKKECTFRFVTPCDFNSEWYDEVEDHSFSDNCSQFSSDEHFNSADQDLNDDFDQFDNSFEESNLANTSDQSNVLDSSQLLDKDTDSYFSSDLTEEEEFLSLIRQKTNSEQNADYDESEYAFDEFSISNEEMSLINDQNEGVDPISAFMPFLLLKDTENTSKFKISNWIGLNDLNSEEYVHCDTSSLYPSILKDDFSEYKQLMTSSSLRKYFLDLPKTERVGKFIRNASYHLVQSIFSNVSVGSAILALEHWSYMFGVQQYQRAKICAIIESIIEIAEWEVMKLEKCGKNFPAFQGVKSCLKSHETNESSGLSSSESTPVSARDGKCSYTELTSQIKSCIRKLSLVPNAKSAGIPSSVLQNRYSPHLKDRSNNPIISMASLLNLIIILRWYLLQSPGNADILHILGTFCQTSEIRTEVFWDIMYLMFQYDVINSDSSKENYFNYNKSCENGPKEDVRYNQIRVMFKNICKEFSLDFQDTPKDTPTKNSSQDILLSNNWGTEFSPLGKFGERSKFGNCALVYLMSITNSSRTLGDWGVTNIKNTESSNSLQTINESAISSVLELPEVRDDLRRRESGLPGYRKQVTFGFTEESVYEV</sequence>
<organism evidence="3 4">
    <name type="scientific">Smittium megazygosporum</name>
    <dbReference type="NCBI Taxonomy" id="133381"/>
    <lineage>
        <taxon>Eukaryota</taxon>
        <taxon>Fungi</taxon>
        <taxon>Fungi incertae sedis</taxon>
        <taxon>Zoopagomycota</taxon>
        <taxon>Kickxellomycotina</taxon>
        <taxon>Harpellomycetes</taxon>
        <taxon>Harpellales</taxon>
        <taxon>Legeriomycetaceae</taxon>
        <taxon>Smittium</taxon>
    </lineage>
</organism>
<dbReference type="OrthoDB" id="5600463at2759"/>
<dbReference type="EMBL" id="MBFS01000272">
    <property type="protein sequence ID" value="PVV03153.1"/>
    <property type="molecule type" value="Genomic_DNA"/>
</dbReference>
<keyword evidence="2" id="KW-0812">Transmembrane</keyword>
<keyword evidence="2" id="KW-0472">Membrane</keyword>
<accession>A0A2T9ZEX4</accession>
<feature type="transmembrane region" description="Helical" evidence="2">
    <location>
        <begin position="40"/>
        <end position="57"/>
    </location>
</feature>
<proteinExistence type="predicted"/>
<keyword evidence="4" id="KW-1185">Reference proteome</keyword>
<evidence type="ECO:0000313" key="4">
    <source>
        <dbReference type="Proteomes" id="UP000245609"/>
    </source>
</evidence>
<feature type="compositionally biased region" description="Basic and acidic residues" evidence="1">
    <location>
        <begin position="370"/>
        <end position="382"/>
    </location>
</feature>
<gene>
    <name evidence="3" type="ORF">BB560_002386</name>
</gene>